<dbReference type="GO" id="GO:0003677">
    <property type="term" value="F:DNA binding"/>
    <property type="evidence" value="ECO:0007669"/>
    <property type="project" value="InterPro"/>
</dbReference>
<dbReference type="PANTHER" id="PTHR30298">
    <property type="entry name" value="H REPEAT-ASSOCIATED PREDICTED TRANSPOSASE"/>
    <property type="match status" value="1"/>
</dbReference>
<comment type="caution">
    <text evidence="2">The sequence shown here is derived from an EMBL/GenBank/DDBJ whole genome shotgun (WGS) entry which is preliminary data.</text>
</comment>
<evidence type="ECO:0000313" key="3">
    <source>
        <dbReference type="Proteomes" id="UP000323426"/>
    </source>
</evidence>
<dbReference type="PANTHER" id="PTHR30298:SF0">
    <property type="entry name" value="PROTEIN YBFL-RELATED"/>
    <property type="match status" value="1"/>
</dbReference>
<name>A0A5M6DUX1_9BACT</name>
<sequence length="207" mass="23114">MGVAGTASRTGSAADVGCFALPKKTVSLIIKQRQHYLIKVKANQPKLLAAIRQTAASSVAVQYCQTSEQSRGRQLERVLELFKASQAAKAEWPGLEWFIRLVRKGKRQGQAFERVSYYICSYQKANAAMLAAAIRGHWGIENRLHWEKDVTLKEDRNGIRKGQAPENLSLLKNMAINLARKSGYNSIKEAIIAFANKIKIMAKLIRT</sequence>
<dbReference type="InterPro" id="IPR002559">
    <property type="entry name" value="Transposase_11"/>
</dbReference>
<dbReference type="Proteomes" id="UP000323426">
    <property type="component" value="Unassembled WGS sequence"/>
</dbReference>
<feature type="domain" description="Transposase IS4-like" evidence="1">
    <location>
        <begin position="28"/>
        <end position="178"/>
    </location>
</feature>
<dbReference type="NCBIfam" id="NF033564">
    <property type="entry name" value="transpos_ISAs1"/>
    <property type="match status" value="1"/>
</dbReference>
<gene>
    <name evidence="2" type="ORF">F0145_01280</name>
</gene>
<evidence type="ECO:0000313" key="2">
    <source>
        <dbReference type="EMBL" id="KAA5549255.1"/>
    </source>
</evidence>
<dbReference type="GO" id="GO:0004803">
    <property type="term" value="F:transposase activity"/>
    <property type="evidence" value="ECO:0007669"/>
    <property type="project" value="InterPro"/>
</dbReference>
<organism evidence="2 3">
    <name type="scientific">Adhaeribacter rhizoryzae</name>
    <dbReference type="NCBI Taxonomy" id="2607907"/>
    <lineage>
        <taxon>Bacteria</taxon>
        <taxon>Pseudomonadati</taxon>
        <taxon>Bacteroidota</taxon>
        <taxon>Cytophagia</taxon>
        <taxon>Cytophagales</taxon>
        <taxon>Hymenobacteraceae</taxon>
        <taxon>Adhaeribacter</taxon>
    </lineage>
</organism>
<reference evidence="2 3" key="1">
    <citation type="submission" date="2019-09" db="EMBL/GenBank/DDBJ databases">
        <title>Genome sequence and assembly of Adhaeribacter sp.</title>
        <authorList>
            <person name="Chhetri G."/>
        </authorList>
    </citation>
    <scope>NUCLEOTIDE SEQUENCE [LARGE SCALE GENOMIC DNA]</scope>
    <source>
        <strain evidence="2 3">DK36</strain>
    </source>
</reference>
<accession>A0A5M6DUX1</accession>
<dbReference type="InterPro" id="IPR051698">
    <property type="entry name" value="Transposase_11-like"/>
</dbReference>
<dbReference type="EMBL" id="VWSF01000001">
    <property type="protein sequence ID" value="KAA5549255.1"/>
    <property type="molecule type" value="Genomic_DNA"/>
</dbReference>
<keyword evidence="3" id="KW-1185">Reference proteome</keyword>
<evidence type="ECO:0000259" key="1">
    <source>
        <dbReference type="Pfam" id="PF01609"/>
    </source>
</evidence>
<dbReference type="InterPro" id="IPR047647">
    <property type="entry name" value="ISAs1_transpos"/>
</dbReference>
<dbReference type="GO" id="GO:0006313">
    <property type="term" value="P:DNA transposition"/>
    <property type="evidence" value="ECO:0007669"/>
    <property type="project" value="InterPro"/>
</dbReference>
<proteinExistence type="predicted"/>
<protein>
    <submittedName>
        <fullName evidence="2">ISAs1 family transposase</fullName>
    </submittedName>
</protein>
<dbReference type="AlphaFoldDB" id="A0A5M6DUX1"/>
<dbReference type="Pfam" id="PF01609">
    <property type="entry name" value="DDE_Tnp_1"/>
    <property type="match status" value="1"/>
</dbReference>